<evidence type="ECO:0000313" key="2">
    <source>
        <dbReference type="Proteomes" id="UP000257032"/>
    </source>
</evidence>
<comment type="caution">
    <text evidence="1">The sequence shown here is derived from an EMBL/GenBank/DDBJ whole genome shotgun (WGS) entry which is preliminary data.</text>
</comment>
<organism evidence="1 2">
    <name type="scientific">Halobacillus trueperi</name>
    <dbReference type="NCBI Taxonomy" id="156205"/>
    <lineage>
        <taxon>Bacteria</taxon>
        <taxon>Bacillati</taxon>
        <taxon>Bacillota</taxon>
        <taxon>Bacilli</taxon>
        <taxon>Bacillales</taxon>
        <taxon>Bacillaceae</taxon>
        <taxon>Halobacillus</taxon>
    </lineage>
</organism>
<dbReference type="Proteomes" id="UP000257032">
    <property type="component" value="Unassembled WGS sequence"/>
</dbReference>
<proteinExistence type="predicted"/>
<dbReference type="AlphaFoldDB" id="A0A3D8VQQ7"/>
<name>A0A3D8VQQ7_9BACI</name>
<sequence>MSAFFFLERSIDTMKEIMIIRPEKEIGMGCCGGICSDDDGFINMQEEFKHHDQDREKLGEWYRDNQREGVHVDYVDPRNLLAILVYFIKHVKAGHISIWSALRSIFFRMRYNSLFINGRWIENKEGEAWRRSFR</sequence>
<protein>
    <submittedName>
        <fullName evidence="1">Uncharacterized protein</fullName>
    </submittedName>
</protein>
<reference evidence="1 2" key="1">
    <citation type="submission" date="2018-08" db="EMBL/GenBank/DDBJ databases">
        <title>Genome sequence of strict halophilic Halobacillus trueperi SS1 isolated from Lunsu, a salty water body of North West Himalayas.</title>
        <authorList>
            <person name="Gupta S."/>
            <person name="Sharma P."/>
            <person name="Dev K."/>
            <person name="Baumler D."/>
            <person name="Sourirajan A."/>
        </authorList>
    </citation>
    <scope>NUCLEOTIDE SEQUENCE [LARGE SCALE GENOMIC DNA]</scope>
    <source>
        <strain evidence="1 2">SS1</strain>
    </source>
</reference>
<accession>A0A3D8VQQ7</accession>
<dbReference type="EMBL" id="QTLC01000028">
    <property type="protein sequence ID" value="RDY71561.1"/>
    <property type="molecule type" value="Genomic_DNA"/>
</dbReference>
<gene>
    <name evidence="1" type="ORF">DXT76_05965</name>
</gene>
<evidence type="ECO:0000313" key="1">
    <source>
        <dbReference type="EMBL" id="RDY71561.1"/>
    </source>
</evidence>